<dbReference type="EMBL" id="MIKE01000027">
    <property type="protein sequence ID" value="OHT43641.1"/>
    <property type="molecule type" value="Genomic_DNA"/>
</dbReference>
<name>A0A1S1J1V5_9FLAO</name>
<reference evidence="4" key="1">
    <citation type="submission" date="2016-09" db="EMBL/GenBank/DDBJ databases">
        <authorList>
            <person name="Chen S."/>
            <person name="Walker E."/>
        </authorList>
    </citation>
    <scope>NUCLEOTIDE SEQUENCE [LARGE SCALE GENOMIC DNA]</scope>
    <source>
        <strain evidence="4">MSU</strain>
    </source>
</reference>
<evidence type="ECO:0000256" key="1">
    <source>
        <dbReference type="SAM" id="MobiDB-lite"/>
    </source>
</evidence>
<evidence type="ECO:0000313" key="2">
    <source>
        <dbReference type="EMBL" id="OHT43641.1"/>
    </source>
</evidence>
<comment type="caution">
    <text evidence="2">The sequence shown here is derived from an EMBL/GenBank/DDBJ whole genome shotgun (WGS) entry which is preliminary data.</text>
</comment>
<proteinExistence type="predicted"/>
<accession>A0A1S1J1V5</accession>
<dbReference type="AlphaFoldDB" id="A0A1S1J1V5"/>
<evidence type="ECO:0000313" key="5">
    <source>
        <dbReference type="Proteomes" id="UP000198319"/>
    </source>
</evidence>
<keyword evidence="5" id="KW-1185">Reference proteome</keyword>
<dbReference type="RefSeq" id="WP_070908587.1">
    <property type="nucleotide sequence ID" value="NZ_MIKE01000027.1"/>
</dbReference>
<dbReference type="Proteomes" id="UP000180252">
    <property type="component" value="Unassembled WGS sequence"/>
</dbReference>
<evidence type="ECO:0000313" key="4">
    <source>
        <dbReference type="Proteomes" id="UP000180252"/>
    </source>
</evidence>
<protein>
    <submittedName>
        <fullName evidence="2">Uncharacterized protein</fullName>
    </submittedName>
</protein>
<gene>
    <name evidence="3" type="ORF">B0A71_20555</name>
    <name evidence="2" type="ORF">BHE19_17840</name>
</gene>
<dbReference type="EMBL" id="MUHG01000033">
    <property type="protein sequence ID" value="OXB15533.1"/>
    <property type="molecule type" value="Genomic_DNA"/>
</dbReference>
<reference evidence="2" key="2">
    <citation type="submission" date="2016-09" db="EMBL/GenBank/DDBJ databases">
        <authorList>
            <person name="Capua I."/>
            <person name="De Benedictis P."/>
            <person name="Joannis T."/>
            <person name="Lombin L.H."/>
            <person name="Cattoli G."/>
        </authorList>
    </citation>
    <scope>NUCLEOTIDE SEQUENCE [LARGE SCALE GENOMIC DNA]</scope>
    <source>
        <strain evidence="2">MSU</strain>
    </source>
</reference>
<organism evidence="2 4">
    <name type="scientific">Flavobacterium tructae</name>
    <dbReference type="NCBI Taxonomy" id="1114873"/>
    <lineage>
        <taxon>Bacteria</taxon>
        <taxon>Pseudomonadati</taxon>
        <taxon>Bacteroidota</taxon>
        <taxon>Flavobacteriia</taxon>
        <taxon>Flavobacteriales</taxon>
        <taxon>Flavobacteriaceae</taxon>
        <taxon>Flavobacterium</taxon>
    </lineage>
</organism>
<reference evidence="3 5" key="3">
    <citation type="submission" date="2016-11" db="EMBL/GenBank/DDBJ databases">
        <title>Whole genomes of Flavobacteriaceae.</title>
        <authorList>
            <person name="Stine C."/>
            <person name="Li C."/>
            <person name="Tadesse D."/>
        </authorList>
    </citation>
    <scope>NUCLEOTIDE SEQUENCE [LARGE SCALE GENOMIC DNA]</scope>
    <source>
        <strain evidence="3 5">ATCC BAA-2541</strain>
    </source>
</reference>
<feature type="compositionally biased region" description="Polar residues" evidence="1">
    <location>
        <begin position="147"/>
        <end position="160"/>
    </location>
</feature>
<feature type="region of interest" description="Disordered" evidence="1">
    <location>
        <begin position="139"/>
        <end position="170"/>
    </location>
</feature>
<dbReference type="OrthoDB" id="7357206at2"/>
<dbReference type="Proteomes" id="UP000198319">
    <property type="component" value="Unassembled WGS sequence"/>
</dbReference>
<evidence type="ECO:0000313" key="3">
    <source>
        <dbReference type="EMBL" id="OXB15533.1"/>
    </source>
</evidence>
<sequence>METIEYFKLQSKNLYKDFKTQKSYFDADYGREFYQYTPKYFDIDALILDFDIDEDNFTLMKAQHYVANLAGFTKWTEMLDASSSALKLSELLFRNMHKISVIEWDIYISAQQRENGFAFDDDLKLDIFETVFDKVDDHESGGHDYRLTQSEKVSDENQNSKPKKKKMKKTPMQISALPLVGEYRLEFIRTANVVFEKVLIRIEPKNPELVRKLWDAENYIDEILLKPEMLPIDHDYALSLIDAFLVHHVIELAVETDD</sequence>